<keyword evidence="1" id="KW-0812">Transmembrane</keyword>
<reference evidence="2" key="1">
    <citation type="submission" date="2020-02" db="EMBL/GenBank/DDBJ databases">
        <authorList>
            <person name="Meier V. D."/>
        </authorList>
    </citation>
    <scope>NUCLEOTIDE SEQUENCE</scope>
    <source>
        <strain evidence="2">AVDCRST_MAG96</strain>
    </source>
</reference>
<evidence type="ECO:0000313" key="2">
    <source>
        <dbReference type="EMBL" id="CAA9477813.1"/>
    </source>
</evidence>
<feature type="transmembrane region" description="Helical" evidence="1">
    <location>
        <begin position="20"/>
        <end position="38"/>
    </location>
</feature>
<keyword evidence="1" id="KW-1133">Transmembrane helix</keyword>
<proteinExistence type="predicted"/>
<sequence>MSIRSNPVIQKGQDRKPAMFQPLLCFYNLTNSLYYLIFHSKP</sequence>
<accession>A0A6J4RWV0</accession>
<name>A0A6J4RWV0_9BACT</name>
<keyword evidence="1" id="KW-0472">Membrane</keyword>
<dbReference type="AlphaFoldDB" id="A0A6J4RWV0"/>
<evidence type="ECO:0000256" key="1">
    <source>
        <dbReference type="SAM" id="Phobius"/>
    </source>
</evidence>
<dbReference type="EMBL" id="CADCVN010000313">
    <property type="protein sequence ID" value="CAA9477813.1"/>
    <property type="molecule type" value="Genomic_DNA"/>
</dbReference>
<organism evidence="2">
    <name type="scientific">uncultured Segetibacter sp</name>
    <dbReference type="NCBI Taxonomy" id="481133"/>
    <lineage>
        <taxon>Bacteria</taxon>
        <taxon>Pseudomonadati</taxon>
        <taxon>Bacteroidota</taxon>
        <taxon>Chitinophagia</taxon>
        <taxon>Chitinophagales</taxon>
        <taxon>Chitinophagaceae</taxon>
        <taxon>Segetibacter</taxon>
        <taxon>environmental samples</taxon>
    </lineage>
</organism>
<protein>
    <submittedName>
        <fullName evidence="2">Uncharacterized protein</fullName>
    </submittedName>
</protein>
<gene>
    <name evidence="2" type="ORF">AVDCRST_MAG96-839</name>
</gene>